<dbReference type="PANTHER" id="PTHR24193:SF121">
    <property type="entry name" value="ADA2A-CONTAINING COMPLEX COMPONENT 3, ISOFORM D"/>
    <property type="match status" value="1"/>
</dbReference>
<dbReference type="InterPro" id="IPR050663">
    <property type="entry name" value="Ankyrin-SOCS_Box"/>
</dbReference>
<feature type="repeat" description="ANK" evidence="3">
    <location>
        <begin position="58"/>
        <end position="90"/>
    </location>
</feature>
<dbReference type="EMBL" id="QFFI01000052">
    <property type="protein sequence ID" value="PWG61051.1"/>
    <property type="molecule type" value="Genomic_DNA"/>
</dbReference>
<gene>
    <name evidence="5" type="ORF">DEM34_18390</name>
</gene>
<protein>
    <submittedName>
        <fullName evidence="5">Uncharacterized protein</fullName>
    </submittedName>
</protein>
<sequence length="261" mass="27461">MRRRFACLLTLALTTGLTGHAIAATAEREWREAITQRDPVALARLLHQRADPDPAGAGGVTALMVAAASGETGLVVDLLAAGADVHARNDKGASALLYAAHRGHAEVVRRLLDAGADVDVAASNGWTALTLAAATGRTETVQVLLAVGADPNHPDVYRWTPLMRAVDNGHRAVARQLLADDRTRVDLRDDAGMTALHHAARRGGQATARALAARCADPAAESIGGHTPLDILRERWGDTGEWLQRAAREANCRAGVAQAAD</sequence>
<dbReference type="PROSITE" id="PS50088">
    <property type="entry name" value="ANK_REPEAT"/>
    <property type="match status" value="3"/>
</dbReference>
<dbReference type="Gene3D" id="1.25.40.20">
    <property type="entry name" value="Ankyrin repeat-containing domain"/>
    <property type="match status" value="3"/>
</dbReference>
<dbReference type="Proteomes" id="UP000245474">
    <property type="component" value="Unassembled WGS sequence"/>
</dbReference>
<organism evidence="5 6">
    <name type="scientific">Sediminicurvatus halobius</name>
    <dbReference type="NCBI Taxonomy" id="2182432"/>
    <lineage>
        <taxon>Bacteria</taxon>
        <taxon>Pseudomonadati</taxon>
        <taxon>Pseudomonadota</taxon>
        <taxon>Gammaproteobacteria</taxon>
        <taxon>Chromatiales</taxon>
        <taxon>Ectothiorhodospiraceae</taxon>
        <taxon>Sediminicurvatus</taxon>
    </lineage>
</organism>
<keyword evidence="2 3" id="KW-0040">ANK repeat</keyword>
<proteinExistence type="predicted"/>
<keyword evidence="1" id="KW-0677">Repeat</keyword>
<dbReference type="RefSeq" id="WP_109680288.1">
    <property type="nucleotide sequence ID" value="NZ_CP086615.1"/>
</dbReference>
<dbReference type="PANTHER" id="PTHR24193">
    <property type="entry name" value="ANKYRIN REPEAT PROTEIN"/>
    <property type="match status" value="1"/>
</dbReference>
<evidence type="ECO:0000256" key="4">
    <source>
        <dbReference type="SAM" id="SignalP"/>
    </source>
</evidence>
<dbReference type="AlphaFoldDB" id="A0A2U2MW10"/>
<dbReference type="PROSITE" id="PS50297">
    <property type="entry name" value="ANK_REP_REGION"/>
    <property type="match status" value="3"/>
</dbReference>
<feature type="chain" id="PRO_5015730814" evidence="4">
    <location>
        <begin position="24"/>
        <end position="261"/>
    </location>
</feature>
<dbReference type="InterPro" id="IPR036770">
    <property type="entry name" value="Ankyrin_rpt-contain_sf"/>
</dbReference>
<feature type="repeat" description="ANK" evidence="3">
    <location>
        <begin position="124"/>
        <end position="156"/>
    </location>
</feature>
<comment type="caution">
    <text evidence="5">The sequence shown here is derived from an EMBL/GenBank/DDBJ whole genome shotgun (WGS) entry which is preliminary data.</text>
</comment>
<evidence type="ECO:0000256" key="1">
    <source>
        <dbReference type="ARBA" id="ARBA00022737"/>
    </source>
</evidence>
<keyword evidence="4" id="KW-0732">Signal</keyword>
<dbReference type="OrthoDB" id="5787340at2"/>
<evidence type="ECO:0000313" key="5">
    <source>
        <dbReference type="EMBL" id="PWG61051.1"/>
    </source>
</evidence>
<feature type="signal peptide" evidence="4">
    <location>
        <begin position="1"/>
        <end position="23"/>
    </location>
</feature>
<evidence type="ECO:0000313" key="6">
    <source>
        <dbReference type="Proteomes" id="UP000245474"/>
    </source>
</evidence>
<dbReference type="SMART" id="SM00248">
    <property type="entry name" value="ANK"/>
    <property type="match status" value="5"/>
</dbReference>
<name>A0A2U2MW10_9GAMM</name>
<reference evidence="5 6" key="1">
    <citation type="submission" date="2018-05" db="EMBL/GenBank/DDBJ databases">
        <title>Spiribacter halobius sp. nov., a moderately halophilic bacterium isolated from marine solar saltern.</title>
        <authorList>
            <person name="Zheng W.-S."/>
            <person name="Lu D.-C."/>
            <person name="Du Z.-J."/>
        </authorList>
    </citation>
    <scope>NUCLEOTIDE SEQUENCE [LARGE SCALE GENOMIC DNA]</scope>
    <source>
        <strain evidence="5 6">E85</strain>
    </source>
</reference>
<dbReference type="Pfam" id="PF12796">
    <property type="entry name" value="Ank_2"/>
    <property type="match status" value="2"/>
</dbReference>
<accession>A0A2U2MW10</accession>
<evidence type="ECO:0000256" key="3">
    <source>
        <dbReference type="PROSITE-ProRule" id="PRU00023"/>
    </source>
</evidence>
<keyword evidence="6" id="KW-1185">Reference proteome</keyword>
<feature type="repeat" description="ANK" evidence="3">
    <location>
        <begin position="91"/>
        <end position="123"/>
    </location>
</feature>
<dbReference type="InterPro" id="IPR002110">
    <property type="entry name" value="Ankyrin_rpt"/>
</dbReference>
<dbReference type="GO" id="GO:0000976">
    <property type="term" value="F:transcription cis-regulatory region binding"/>
    <property type="evidence" value="ECO:0007669"/>
    <property type="project" value="TreeGrafter"/>
</dbReference>
<evidence type="ECO:0000256" key="2">
    <source>
        <dbReference type="ARBA" id="ARBA00023043"/>
    </source>
</evidence>
<dbReference type="GO" id="GO:0045944">
    <property type="term" value="P:positive regulation of transcription by RNA polymerase II"/>
    <property type="evidence" value="ECO:0007669"/>
    <property type="project" value="TreeGrafter"/>
</dbReference>
<dbReference type="SUPFAM" id="SSF48403">
    <property type="entry name" value="Ankyrin repeat"/>
    <property type="match status" value="1"/>
</dbReference>